<name>A0ABN1FTD9_9ACTN</name>
<evidence type="ECO:0000313" key="1">
    <source>
        <dbReference type="EMBL" id="GAA0597457.1"/>
    </source>
</evidence>
<evidence type="ECO:0000313" key="2">
    <source>
        <dbReference type="Proteomes" id="UP001501427"/>
    </source>
</evidence>
<dbReference type="Proteomes" id="UP001501427">
    <property type="component" value="Unassembled WGS sequence"/>
</dbReference>
<gene>
    <name evidence="1" type="ORF">GCM10009546_69380</name>
</gene>
<proteinExistence type="predicted"/>
<sequence length="449" mass="50500">MHTLTDLVGHVQDVNTARGASGKWPPTYRPRARLAIPGENALILPRDEQGLLPAFEHSAARKAAISDDQFQNARMALLTRPSIVIPLNNPGVQELINLGAKPEAFRHENPRSIVMAIAVRLEDNQIIYGAGKIVAIENGIRMGSTSLLSLDDQWFDGIQDLESHLFTFFQGAKPTFEAKPEPGAQQWRRILALLGGKPDPGRLPDDWRRQLQLAAGLHQIKLDVRVNPEANRPKVIHDLKTSPPDALLVWSDWVAHPEAFLQPYQSARPAGYAELMGTPDRSMSFADLAAELRLHLWEIESKVSKKLEIHRVTTWAEAAKEIEKLVGPHFYLTDRARRMLPNNPYPKPARMLNFMRRLSEVAERYHAASGEIGGRLTDFAMEYRQIEIALFDGNLTPPPMTFDSVTLRAEPHVKVDDHKSPDQCGRIYFAVDRSAFRFVVDHIGLHDYG</sequence>
<reference evidence="1 2" key="1">
    <citation type="journal article" date="2019" name="Int. J. Syst. Evol. Microbiol.">
        <title>The Global Catalogue of Microorganisms (GCM) 10K type strain sequencing project: providing services to taxonomists for standard genome sequencing and annotation.</title>
        <authorList>
            <consortium name="The Broad Institute Genomics Platform"/>
            <consortium name="The Broad Institute Genome Sequencing Center for Infectious Disease"/>
            <person name="Wu L."/>
            <person name="Ma J."/>
        </authorList>
    </citation>
    <scope>NUCLEOTIDE SEQUENCE [LARGE SCALE GENOMIC DNA]</scope>
    <source>
        <strain evidence="1 2">JCM 10667</strain>
    </source>
</reference>
<protein>
    <submittedName>
        <fullName evidence="1">Uncharacterized protein</fullName>
    </submittedName>
</protein>
<organism evidence="1 2">
    <name type="scientific">Actinomadura livida</name>
    <dbReference type="NCBI Taxonomy" id="79909"/>
    <lineage>
        <taxon>Bacteria</taxon>
        <taxon>Bacillati</taxon>
        <taxon>Actinomycetota</taxon>
        <taxon>Actinomycetes</taxon>
        <taxon>Streptosporangiales</taxon>
        <taxon>Thermomonosporaceae</taxon>
        <taxon>Actinomadura</taxon>
    </lineage>
</organism>
<dbReference type="EMBL" id="BAAAHD010000090">
    <property type="protein sequence ID" value="GAA0597457.1"/>
    <property type="molecule type" value="Genomic_DNA"/>
</dbReference>
<keyword evidence="2" id="KW-1185">Reference proteome</keyword>
<accession>A0ABN1FTD9</accession>
<comment type="caution">
    <text evidence="1">The sequence shown here is derived from an EMBL/GenBank/DDBJ whole genome shotgun (WGS) entry which is preliminary data.</text>
</comment>